<keyword evidence="8 12" id="KW-0061">Asparagine biosynthesis</keyword>
<feature type="domain" description="Glutamine amidotransferase type-2" evidence="15">
    <location>
        <begin position="2"/>
        <end position="183"/>
    </location>
</feature>
<evidence type="ECO:0000256" key="7">
    <source>
        <dbReference type="ARBA" id="ARBA00022840"/>
    </source>
</evidence>
<evidence type="ECO:0000256" key="8">
    <source>
        <dbReference type="ARBA" id="ARBA00022888"/>
    </source>
</evidence>
<evidence type="ECO:0000256" key="11">
    <source>
        <dbReference type="PIRNR" id="PIRNR001589"/>
    </source>
</evidence>
<feature type="active site" description="For GATase activity" evidence="12">
    <location>
        <position position="2"/>
    </location>
</feature>
<sequence length="564" mass="63531">MCGIWALLGSDEVSPFEQAQFMRIMGRGPDLHVLKEVHPRVHLGFHRLAIVIPGDTPSEQPIVGQGKSVVCNGELYNHLQIKEGSSLELTNNGSDCAAIIHAFHKNGNDLKKTCAMLDGVFAFIMADEQNVYVGRDPLGVRPLFYGYTSQGNLAIGSEVKSISELCERVEVFPPGCCATIAFTNGHPRPFKTERYYFVPQIADRFVSIENAQLLIREVLTKSVEKRLMGNRHFGFMLSGGLDSSLIAAIATRALKHKPVAFSVGFEDSEDLVNARRVAQYLNINHVVHVITAEDCLNVIPEVIYALETYEPAIVRCGIAHYLLCRHIASISDVKVLLSGEGADELFGSYAYMQKAPNAFHLHKEIHRRLQMLHQYDVLRCDRATSCHGLEIRVPFLDKKFIDLVARLPPAYKLQPMKLEKHMLRAAFEGWLPEEVLWRSKEGFGEALGKQDLGEIIGARCAETISDKLFSTRHTLYPERTPETKEEFWYRELFEKAYGTEKMGHLIHTKVYRTAAWQLTEEKENHRVVMEEGRLERLGVANKGSEEVLRLRRRSTGSTTLSGVA</sequence>
<dbReference type="InterPro" id="IPR017932">
    <property type="entry name" value="GATase_2_dom"/>
</dbReference>
<dbReference type="PROSITE" id="PS51278">
    <property type="entry name" value="GATASE_TYPE_2"/>
    <property type="match status" value="1"/>
</dbReference>
<evidence type="ECO:0000256" key="14">
    <source>
        <dbReference type="PIRSR" id="PIRSR001589-3"/>
    </source>
</evidence>
<dbReference type="PANTHER" id="PTHR11772:SF23">
    <property type="entry name" value="ASPARAGINE SYNTHETASE [GLUTAMINE-HYDROLYZING]"/>
    <property type="match status" value="1"/>
</dbReference>
<dbReference type="InterPro" id="IPR006426">
    <property type="entry name" value="Asn_synth_AEB"/>
</dbReference>
<keyword evidence="5 12" id="KW-0028">Amino-acid biosynthesis</keyword>
<evidence type="ECO:0000256" key="10">
    <source>
        <dbReference type="ARBA" id="ARBA00048741"/>
    </source>
</evidence>
<comment type="catalytic activity">
    <reaction evidence="10">
        <text>L-aspartate + L-glutamine + ATP + H2O = L-asparagine + L-glutamate + AMP + diphosphate + H(+)</text>
        <dbReference type="Rhea" id="RHEA:12228"/>
        <dbReference type="ChEBI" id="CHEBI:15377"/>
        <dbReference type="ChEBI" id="CHEBI:15378"/>
        <dbReference type="ChEBI" id="CHEBI:29985"/>
        <dbReference type="ChEBI" id="CHEBI:29991"/>
        <dbReference type="ChEBI" id="CHEBI:30616"/>
        <dbReference type="ChEBI" id="CHEBI:33019"/>
        <dbReference type="ChEBI" id="CHEBI:58048"/>
        <dbReference type="ChEBI" id="CHEBI:58359"/>
        <dbReference type="ChEBI" id="CHEBI:456215"/>
        <dbReference type="EC" id="6.3.5.4"/>
    </reaction>
</comment>
<comment type="pathway">
    <text evidence="1">Amino-acid biosynthesis; L-asparagine biosynthesis; L-asparagine from L-aspartate (L-Gln route): step 1/1.</text>
</comment>
<dbReference type="GO" id="GO:0005829">
    <property type="term" value="C:cytosol"/>
    <property type="evidence" value="ECO:0007669"/>
    <property type="project" value="TreeGrafter"/>
</dbReference>
<feature type="binding site" evidence="13">
    <location>
        <begin position="338"/>
        <end position="339"/>
    </location>
    <ligand>
        <name>ATP</name>
        <dbReference type="ChEBI" id="CHEBI:30616"/>
    </ligand>
</feature>
<evidence type="ECO:0000313" key="17">
    <source>
        <dbReference type="WBParaSite" id="MBELARI_LOCUS13771"/>
    </source>
</evidence>
<dbReference type="SUPFAM" id="SSF56235">
    <property type="entry name" value="N-terminal nucleophile aminohydrolases (Ntn hydrolases)"/>
    <property type="match status" value="1"/>
</dbReference>
<dbReference type="InterPro" id="IPR014729">
    <property type="entry name" value="Rossmann-like_a/b/a_fold"/>
</dbReference>
<evidence type="ECO:0000256" key="13">
    <source>
        <dbReference type="PIRSR" id="PIRSR001589-2"/>
    </source>
</evidence>
<keyword evidence="4" id="KW-0436">Ligase</keyword>
<feature type="site" description="Important for beta-aspartyl-AMP intermediate formation" evidence="14">
    <location>
        <position position="340"/>
    </location>
</feature>
<keyword evidence="16" id="KW-1185">Reference proteome</keyword>
<evidence type="ECO:0000256" key="2">
    <source>
        <dbReference type="ARBA" id="ARBA00012737"/>
    </source>
</evidence>
<keyword evidence="6 11" id="KW-0547">Nucleotide-binding</keyword>
<dbReference type="Pfam" id="PF00733">
    <property type="entry name" value="Asn_synthase"/>
    <property type="match status" value="1"/>
</dbReference>
<evidence type="ECO:0000313" key="16">
    <source>
        <dbReference type="Proteomes" id="UP000887575"/>
    </source>
</evidence>
<name>A0AAF3J3F1_9BILA</name>
<dbReference type="Gene3D" id="3.60.20.10">
    <property type="entry name" value="Glutamine Phosphoribosylpyrophosphate, subunit 1, domain 1"/>
    <property type="match status" value="1"/>
</dbReference>
<keyword evidence="12" id="KW-0315">Glutamine amidotransferase</keyword>
<proteinExistence type="predicted"/>
<dbReference type="InterPro" id="IPR029055">
    <property type="entry name" value="Ntn_hydrolases_N"/>
</dbReference>
<keyword evidence="7 11" id="KW-0067">ATP-binding</keyword>
<dbReference type="InterPro" id="IPR001962">
    <property type="entry name" value="Asn_synthase"/>
</dbReference>
<evidence type="ECO:0000256" key="6">
    <source>
        <dbReference type="ARBA" id="ARBA00022741"/>
    </source>
</evidence>
<evidence type="ECO:0000256" key="1">
    <source>
        <dbReference type="ARBA" id="ARBA00005187"/>
    </source>
</evidence>
<dbReference type="SUPFAM" id="SSF52402">
    <property type="entry name" value="Adenine nucleotide alpha hydrolases-like"/>
    <property type="match status" value="1"/>
</dbReference>
<dbReference type="GO" id="GO:0004066">
    <property type="term" value="F:asparagine synthase (glutamine-hydrolyzing) activity"/>
    <property type="evidence" value="ECO:0007669"/>
    <property type="project" value="UniProtKB-EC"/>
</dbReference>
<evidence type="ECO:0000256" key="4">
    <source>
        <dbReference type="ARBA" id="ARBA00022598"/>
    </source>
</evidence>
<accession>A0AAF3J3F1</accession>
<dbReference type="GO" id="GO:0005524">
    <property type="term" value="F:ATP binding"/>
    <property type="evidence" value="ECO:0007669"/>
    <property type="project" value="UniProtKB-KW"/>
</dbReference>
<evidence type="ECO:0000256" key="9">
    <source>
        <dbReference type="ARBA" id="ARBA00030234"/>
    </source>
</evidence>
<dbReference type="InterPro" id="IPR050795">
    <property type="entry name" value="Asn_Synthetase"/>
</dbReference>
<organism evidence="16 17">
    <name type="scientific">Mesorhabditis belari</name>
    <dbReference type="NCBI Taxonomy" id="2138241"/>
    <lineage>
        <taxon>Eukaryota</taxon>
        <taxon>Metazoa</taxon>
        <taxon>Ecdysozoa</taxon>
        <taxon>Nematoda</taxon>
        <taxon>Chromadorea</taxon>
        <taxon>Rhabditida</taxon>
        <taxon>Rhabditina</taxon>
        <taxon>Rhabditomorpha</taxon>
        <taxon>Rhabditoidea</taxon>
        <taxon>Rhabditidae</taxon>
        <taxon>Mesorhabditinae</taxon>
        <taxon>Mesorhabditis</taxon>
    </lineage>
</organism>
<feature type="binding site" evidence="13">
    <location>
        <position position="263"/>
    </location>
    <ligand>
        <name>ATP</name>
        <dbReference type="ChEBI" id="CHEBI:30616"/>
    </ligand>
</feature>
<dbReference type="GO" id="GO:0006529">
    <property type="term" value="P:asparagine biosynthetic process"/>
    <property type="evidence" value="ECO:0007669"/>
    <property type="project" value="UniProtKB-KW"/>
</dbReference>
<evidence type="ECO:0000256" key="3">
    <source>
        <dbReference type="ARBA" id="ARBA00021389"/>
    </source>
</evidence>
<dbReference type="AlphaFoldDB" id="A0AAF3J3F1"/>
<dbReference type="Gene3D" id="3.40.50.620">
    <property type="entry name" value="HUPs"/>
    <property type="match status" value="1"/>
</dbReference>
<dbReference type="Proteomes" id="UP000887575">
    <property type="component" value="Unassembled WGS sequence"/>
</dbReference>
<dbReference type="WBParaSite" id="MBELARI_LOCUS13771">
    <property type="protein sequence ID" value="MBELARI_LOCUS13771"/>
    <property type="gene ID" value="MBELARI_LOCUS13771"/>
</dbReference>
<feature type="binding site" evidence="13">
    <location>
        <position position="95"/>
    </location>
    <ligand>
        <name>L-glutamine</name>
        <dbReference type="ChEBI" id="CHEBI:58359"/>
    </ligand>
</feature>
<evidence type="ECO:0000256" key="12">
    <source>
        <dbReference type="PIRSR" id="PIRSR001589-1"/>
    </source>
</evidence>
<dbReference type="FunFam" id="3.40.50.620:FF:000263">
    <property type="entry name" value="Asparagine synthetase"/>
    <property type="match status" value="1"/>
</dbReference>
<reference evidence="17" key="1">
    <citation type="submission" date="2024-02" db="UniProtKB">
        <authorList>
            <consortium name="WormBaseParasite"/>
        </authorList>
    </citation>
    <scope>IDENTIFICATION</scope>
</reference>
<dbReference type="PANTHER" id="PTHR11772">
    <property type="entry name" value="ASPARAGINE SYNTHETASE"/>
    <property type="match status" value="1"/>
</dbReference>
<protein>
    <recommendedName>
        <fullName evidence="3">Asparagine synthetase [glutamine-hydrolyzing]</fullName>
        <ecNumber evidence="2">6.3.5.4</ecNumber>
    </recommendedName>
    <alternativeName>
        <fullName evidence="9">Glutamine-dependent asparagine synthetase</fullName>
    </alternativeName>
</protein>
<dbReference type="Pfam" id="PF13537">
    <property type="entry name" value="GATase_7"/>
    <property type="match status" value="1"/>
</dbReference>
<dbReference type="CDD" id="cd01991">
    <property type="entry name" value="Asn_synthase_B_C"/>
    <property type="match status" value="1"/>
</dbReference>
<dbReference type="EC" id="6.3.5.4" evidence="2"/>
<evidence type="ECO:0000259" key="15">
    <source>
        <dbReference type="PROSITE" id="PS51278"/>
    </source>
</evidence>
<dbReference type="PIRSF" id="PIRSF001589">
    <property type="entry name" value="Asn_synthetase_glu-h"/>
    <property type="match status" value="1"/>
</dbReference>
<evidence type="ECO:0000256" key="5">
    <source>
        <dbReference type="ARBA" id="ARBA00022605"/>
    </source>
</evidence>